<keyword evidence="2" id="KW-1185">Reference proteome</keyword>
<evidence type="ECO:0000313" key="2">
    <source>
        <dbReference type="Proteomes" id="UP000814140"/>
    </source>
</evidence>
<sequence>MSDSETPAIEPISIGAPFDDEDADLIVRSSDLVEFRVYGNILKKASSPIKTMLSLSAPSPTGLTSRAAPMLDKKEGLIVVCLPEKRDVLLIILSTLFAIPVSIPDTLEDLIPILAIAQKYEMHSVLTFLRRMARFDGTGQMAMQNSFRAYCLAWQHGLKVEAIAAARATLENPMTIEGLGADLYLATGPCLYELLKCRTKVKEAFQRGIREFRQSSKQLPSTCKTLTPAGIPRWFDEFLESSKDTLDMSPFLAAFQKHARNEKNNCVFCADLPARRVQNLWIALESKLTEHLHELEDDIVCAENDNQKPPQSAKADAFGPPFDREDADVILRSSDLVDFRFYKTILSFSSPFFRDMFTLPQSPPSSMPATAADNSVYTMSDGLPVIDMSEDRQTLSVLLSLISPVLVSMPPSFEDITKVLAASQKYCMDSASALMRSLLSSQDLSFNIDARSAFRVYAIASTHGLAKEALQAARYTLEGPMTFEHYGEDIRLVAGGALYALSRYRSRCRMAAHGCIKQATLGETVSSETWGSIKPQSRFSCRSGHHNSKLPPWLFTYVEELATKVQSSTLHPSAKLISDTASFRSALVSHAGPLDNTPQCIFCVSVYAGGGDQFCSKLEEEINRAISKIYLTIRI</sequence>
<gene>
    <name evidence="1" type="ORF">BV25DRAFT_1826182</name>
</gene>
<comment type="caution">
    <text evidence="1">The sequence shown here is derived from an EMBL/GenBank/DDBJ whole genome shotgun (WGS) entry which is preliminary data.</text>
</comment>
<organism evidence="1 2">
    <name type="scientific">Artomyces pyxidatus</name>
    <dbReference type="NCBI Taxonomy" id="48021"/>
    <lineage>
        <taxon>Eukaryota</taxon>
        <taxon>Fungi</taxon>
        <taxon>Dikarya</taxon>
        <taxon>Basidiomycota</taxon>
        <taxon>Agaricomycotina</taxon>
        <taxon>Agaricomycetes</taxon>
        <taxon>Russulales</taxon>
        <taxon>Auriscalpiaceae</taxon>
        <taxon>Artomyces</taxon>
    </lineage>
</organism>
<protein>
    <submittedName>
        <fullName evidence="1">Uncharacterized protein</fullName>
    </submittedName>
</protein>
<accession>A0ACB8T0A9</accession>
<reference evidence="1" key="2">
    <citation type="journal article" date="2022" name="New Phytol.">
        <title>Evolutionary transition to the ectomycorrhizal habit in the genomes of a hyperdiverse lineage of mushroom-forming fungi.</title>
        <authorList>
            <person name="Looney B."/>
            <person name="Miyauchi S."/>
            <person name="Morin E."/>
            <person name="Drula E."/>
            <person name="Courty P.E."/>
            <person name="Kohler A."/>
            <person name="Kuo A."/>
            <person name="LaButti K."/>
            <person name="Pangilinan J."/>
            <person name="Lipzen A."/>
            <person name="Riley R."/>
            <person name="Andreopoulos W."/>
            <person name="He G."/>
            <person name="Johnson J."/>
            <person name="Nolan M."/>
            <person name="Tritt A."/>
            <person name="Barry K.W."/>
            <person name="Grigoriev I.V."/>
            <person name="Nagy L.G."/>
            <person name="Hibbett D."/>
            <person name="Henrissat B."/>
            <person name="Matheny P.B."/>
            <person name="Labbe J."/>
            <person name="Martin F.M."/>
        </authorList>
    </citation>
    <scope>NUCLEOTIDE SEQUENCE</scope>
    <source>
        <strain evidence="1">HHB10654</strain>
    </source>
</reference>
<name>A0ACB8T0A9_9AGAM</name>
<evidence type="ECO:0000313" key="1">
    <source>
        <dbReference type="EMBL" id="KAI0061892.1"/>
    </source>
</evidence>
<dbReference type="EMBL" id="MU277210">
    <property type="protein sequence ID" value="KAI0061892.1"/>
    <property type="molecule type" value="Genomic_DNA"/>
</dbReference>
<reference evidence="1" key="1">
    <citation type="submission" date="2021-03" db="EMBL/GenBank/DDBJ databases">
        <authorList>
            <consortium name="DOE Joint Genome Institute"/>
            <person name="Ahrendt S."/>
            <person name="Looney B.P."/>
            <person name="Miyauchi S."/>
            <person name="Morin E."/>
            <person name="Drula E."/>
            <person name="Courty P.E."/>
            <person name="Chicoki N."/>
            <person name="Fauchery L."/>
            <person name="Kohler A."/>
            <person name="Kuo A."/>
            <person name="Labutti K."/>
            <person name="Pangilinan J."/>
            <person name="Lipzen A."/>
            <person name="Riley R."/>
            <person name="Andreopoulos W."/>
            <person name="He G."/>
            <person name="Johnson J."/>
            <person name="Barry K.W."/>
            <person name="Grigoriev I.V."/>
            <person name="Nagy L."/>
            <person name="Hibbett D."/>
            <person name="Henrissat B."/>
            <person name="Matheny P.B."/>
            <person name="Labbe J."/>
            <person name="Martin F."/>
        </authorList>
    </citation>
    <scope>NUCLEOTIDE SEQUENCE</scope>
    <source>
        <strain evidence="1">HHB10654</strain>
    </source>
</reference>
<dbReference type="Proteomes" id="UP000814140">
    <property type="component" value="Unassembled WGS sequence"/>
</dbReference>
<proteinExistence type="predicted"/>